<sequence length="106" mass="11377">MAALAVFSVLILAGLWLHMSRLQNRIIVVTDRAILVLRAGLFAWATPSAEAPLARLPRETALGPLRGPYGSLRLAGEKLWISFPARRRVAAADAILAGSHRGRAGV</sequence>
<dbReference type="AlphaFoldDB" id="A0A1S1R0F2"/>
<name>A0A1S1R0F2_9ACTN</name>
<dbReference type="Proteomes" id="UP000179627">
    <property type="component" value="Unassembled WGS sequence"/>
</dbReference>
<evidence type="ECO:0000313" key="2">
    <source>
        <dbReference type="Proteomes" id="UP000179627"/>
    </source>
</evidence>
<dbReference type="EMBL" id="MBLM01000108">
    <property type="protein sequence ID" value="OHV39005.1"/>
    <property type="molecule type" value="Genomic_DNA"/>
</dbReference>
<accession>A0A1S1R0F2</accession>
<evidence type="ECO:0000313" key="1">
    <source>
        <dbReference type="EMBL" id="OHV39005.1"/>
    </source>
</evidence>
<protein>
    <recommendedName>
        <fullName evidence="3">PH domain-containing protein</fullName>
    </recommendedName>
</protein>
<comment type="caution">
    <text evidence="1">The sequence shown here is derived from an EMBL/GenBank/DDBJ whole genome shotgun (WGS) entry which is preliminary data.</text>
</comment>
<keyword evidence="2" id="KW-1185">Reference proteome</keyword>
<reference evidence="2" key="1">
    <citation type="submission" date="2016-07" db="EMBL/GenBank/DDBJ databases">
        <title>Sequence Frankia sp. strain CcI1.17.</title>
        <authorList>
            <person name="Ghodhbane-Gtari F."/>
            <person name="Swanson E."/>
            <person name="Gueddou A."/>
            <person name="Morris K."/>
            <person name="Hezbri K."/>
            <person name="Ktari A."/>
            <person name="Nouioui I."/>
            <person name="Abebe-Akele F."/>
            <person name="Simpson S."/>
            <person name="Thomas K."/>
            <person name="Gtari M."/>
            <person name="Tisa L.S."/>
            <person name="Hurst S."/>
        </authorList>
    </citation>
    <scope>NUCLEOTIDE SEQUENCE [LARGE SCALE GENOMIC DNA]</scope>
    <source>
        <strain evidence="2">Cc1.17</strain>
    </source>
</reference>
<proteinExistence type="predicted"/>
<organism evidence="1 2">
    <name type="scientific">Parafrankia colletiae</name>
    <dbReference type="NCBI Taxonomy" id="573497"/>
    <lineage>
        <taxon>Bacteria</taxon>
        <taxon>Bacillati</taxon>
        <taxon>Actinomycetota</taxon>
        <taxon>Actinomycetes</taxon>
        <taxon>Frankiales</taxon>
        <taxon>Frankiaceae</taxon>
        <taxon>Parafrankia</taxon>
    </lineage>
</organism>
<evidence type="ECO:0008006" key="3">
    <source>
        <dbReference type="Google" id="ProtNLM"/>
    </source>
</evidence>
<gene>
    <name evidence="1" type="ORF">CC117_04310</name>
</gene>